<dbReference type="SUPFAM" id="SSF53474">
    <property type="entry name" value="alpha/beta-Hydrolases"/>
    <property type="match status" value="1"/>
</dbReference>
<dbReference type="InterPro" id="IPR000073">
    <property type="entry name" value="AB_hydrolase_1"/>
</dbReference>
<protein>
    <submittedName>
        <fullName evidence="2">Unannotated protein</fullName>
    </submittedName>
</protein>
<reference evidence="2" key="1">
    <citation type="submission" date="2020-05" db="EMBL/GenBank/DDBJ databases">
        <authorList>
            <person name="Chiriac C."/>
            <person name="Salcher M."/>
            <person name="Ghai R."/>
            <person name="Kavagutti S V."/>
        </authorList>
    </citation>
    <scope>NUCLEOTIDE SEQUENCE</scope>
</reference>
<gene>
    <name evidence="2" type="ORF">UFOPK3444_00843</name>
</gene>
<dbReference type="GO" id="GO:0046464">
    <property type="term" value="P:acylglycerol catabolic process"/>
    <property type="evidence" value="ECO:0007669"/>
    <property type="project" value="TreeGrafter"/>
</dbReference>
<accession>A0A6J7DZV3</accession>
<evidence type="ECO:0000313" key="2">
    <source>
        <dbReference type="EMBL" id="CAB4873043.1"/>
    </source>
</evidence>
<dbReference type="Pfam" id="PF00561">
    <property type="entry name" value="Abhydrolase_1"/>
    <property type="match status" value="1"/>
</dbReference>
<dbReference type="GO" id="GO:0047372">
    <property type="term" value="F:monoacylglycerol lipase activity"/>
    <property type="evidence" value="ECO:0007669"/>
    <property type="project" value="TreeGrafter"/>
</dbReference>
<dbReference type="Gene3D" id="3.40.50.1820">
    <property type="entry name" value="alpha/beta hydrolase"/>
    <property type="match status" value="1"/>
</dbReference>
<feature type="domain" description="AB hydrolase-1" evidence="1">
    <location>
        <begin position="30"/>
        <end position="260"/>
    </location>
</feature>
<dbReference type="EMBL" id="CAFBLU010000011">
    <property type="protein sequence ID" value="CAB4873043.1"/>
    <property type="molecule type" value="Genomic_DNA"/>
</dbReference>
<dbReference type="GO" id="GO:0016020">
    <property type="term" value="C:membrane"/>
    <property type="evidence" value="ECO:0007669"/>
    <property type="project" value="TreeGrafter"/>
</dbReference>
<sequence length="272" mass="30313">MPEIVDHAGDVGGMPAFWRRAENANPEAAPILWLHGVPTSSDDWLPFLEKAGGLAPDLPGFGRSTKRGDLDYDIEFFAKWINDFLDRVGVDKVRLAVHDWGGVGLAWAQANPDRVERLLVMNAVPFLPKYKWHRMAKIWRTPFLGEIAMGFTSRRTLKVISRDSNAKKGPLPDELIDAAMSHFDQGTQRAILRLYRSSPAKVLAQAGENLNKITCPTLVLWGEQDPYIQASFADAYAEAIPNATAEHIEGAGHWPWLDKPEVLDRACDFLTG</sequence>
<dbReference type="PANTHER" id="PTHR43798">
    <property type="entry name" value="MONOACYLGLYCEROL LIPASE"/>
    <property type="match status" value="1"/>
</dbReference>
<dbReference type="PRINTS" id="PR00111">
    <property type="entry name" value="ABHYDROLASE"/>
</dbReference>
<dbReference type="InterPro" id="IPR050266">
    <property type="entry name" value="AB_hydrolase_sf"/>
</dbReference>
<evidence type="ECO:0000259" key="1">
    <source>
        <dbReference type="Pfam" id="PF00561"/>
    </source>
</evidence>
<dbReference type="InterPro" id="IPR029058">
    <property type="entry name" value="AB_hydrolase_fold"/>
</dbReference>
<organism evidence="2">
    <name type="scientific">freshwater metagenome</name>
    <dbReference type="NCBI Taxonomy" id="449393"/>
    <lineage>
        <taxon>unclassified sequences</taxon>
        <taxon>metagenomes</taxon>
        <taxon>ecological metagenomes</taxon>
    </lineage>
</organism>
<dbReference type="PANTHER" id="PTHR43798:SF33">
    <property type="entry name" value="HYDROLASE, PUTATIVE (AFU_ORTHOLOGUE AFUA_2G14860)-RELATED"/>
    <property type="match status" value="1"/>
</dbReference>
<proteinExistence type="predicted"/>
<name>A0A6J7DZV3_9ZZZZ</name>
<dbReference type="AlphaFoldDB" id="A0A6J7DZV3"/>